<feature type="compositionally biased region" description="Low complexity" evidence="1">
    <location>
        <begin position="413"/>
        <end position="432"/>
    </location>
</feature>
<organism evidence="4 5">
    <name type="scientific">Camelina sativa</name>
    <name type="common">False flax</name>
    <name type="synonym">Myagrum sativum</name>
    <dbReference type="NCBI Taxonomy" id="90675"/>
    <lineage>
        <taxon>Eukaryota</taxon>
        <taxon>Viridiplantae</taxon>
        <taxon>Streptophyta</taxon>
        <taxon>Embryophyta</taxon>
        <taxon>Tracheophyta</taxon>
        <taxon>Spermatophyta</taxon>
        <taxon>Magnoliopsida</taxon>
        <taxon>eudicotyledons</taxon>
        <taxon>Gunneridae</taxon>
        <taxon>Pentapetalae</taxon>
        <taxon>rosids</taxon>
        <taxon>malvids</taxon>
        <taxon>Brassicales</taxon>
        <taxon>Brassicaceae</taxon>
        <taxon>Camelineae</taxon>
        <taxon>Camelina</taxon>
    </lineage>
</organism>
<feature type="compositionally biased region" description="Gly residues" evidence="1">
    <location>
        <begin position="313"/>
        <end position="324"/>
    </location>
</feature>
<reference evidence="5" key="2">
    <citation type="submission" date="2025-08" db="UniProtKB">
        <authorList>
            <consortium name="RefSeq"/>
        </authorList>
    </citation>
    <scope>IDENTIFICATION</scope>
    <source>
        <tissue evidence="5">Leaf</tissue>
    </source>
</reference>
<evidence type="ECO:0000256" key="2">
    <source>
        <dbReference type="SAM" id="SignalP"/>
    </source>
</evidence>
<keyword evidence="2" id="KW-0732">Signal</keyword>
<feature type="compositionally biased region" description="Polar residues" evidence="1">
    <location>
        <begin position="210"/>
        <end position="220"/>
    </location>
</feature>
<dbReference type="Pfam" id="PF06746">
    <property type="entry name" value="DUF1216"/>
    <property type="match status" value="1"/>
</dbReference>
<evidence type="ECO:0000313" key="5">
    <source>
        <dbReference type="RefSeq" id="XP_010514594.1"/>
    </source>
</evidence>
<dbReference type="InterPro" id="IPR009605">
    <property type="entry name" value="DUF1216"/>
</dbReference>
<dbReference type="Proteomes" id="UP000694864">
    <property type="component" value="Chromosome 6"/>
</dbReference>
<accession>A0ABM0ZEE5</accession>
<feature type="compositionally biased region" description="Low complexity" evidence="1">
    <location>
        <begin position="274"/>
        <end position="284"/>
    </location>
</feature>
<feature type="region of interest" description="Disordered" evidence="1">
    <location>
        <begin position="454"/>
        <end position="483"/>
    </location>
</feature>
<protein>
    <submittedName>
        <fullName evidence="5">Uncharacterized transmembrane protein DDB_G0289901-like isoform X1</fullName>
    </submittedName>
</protein>
<gene>
    <name evidence="5" type="primary">LOC104790517</name>
</gene>
<proteinExistence type="predicted"/>
<feature type="compositionally biased region" description="Polar residues" evidence="1">
    <location>
        <begin position="368"/>
        <end position="385"/>
    </location>
</feature>
<keyword evidence="4" id="KW-1185">Reference proteome</keyword>
<feature type="compositionally biased region" description="Low complexity" evidence="1">
    <location>
        <begin position="325"/>
        <end position="367"/>
    </location>
</feature>
<reference evidence="4" key="1">
    <citation type="journal article" date="2014" name="Nat. Commun.">
        <title>The emerging biofuel crop Camelina sativa retains a highly undifferentiated hexaploid genome structure.</title>
        <authorList>
            <person name="Kagale S."/>
            <person name="Koh C."/>
            <person name="Nixon J."/>
            <person name="Bollina V."/>
            <person name="Clarke W.E."/>
            <person name="Tuteja R."/>
            <person name="Spillane C."/>
            <person name="Robinson S.J."/>
            <person name="Links M.G."/>
            <person name="Clarke C."/>
            <person name="Higgins E.E."/>
            <person name="Huebert T."/>
            <person name="Sharpe A.G."/>
            <person name="Parkin I.A."/>
        </authorList>
    </citation>
    <scope>NUCLEOTIDE SEQUENCE [LARGE SCALE GENOMIC DNA]</scope>
    <source>
        <strain evidence="4">cv. DH55</strain>
    </source>
</reference>
<feature type="domain" description="DUF1216" evidence="3">
    <location>
        <begin position="71"/>
        <end position="173"/>
    </location>
</feature>
<feature type="compositionally biased region" description="Low complexity" evidence="1">
    <location>
        <begin position="460"/>
        <end position="469"/>
    </location>
</feature>
<feature type="compositionally biased region" description="Low complexity" evidence="1">
    <location>
        <begin position="386"/>
        <end position="403"/>
    </location>
</feature>
<evidence type="ECO:0000256" key="1">
    <source>
        <dbReference type="SAM" id="MobiDB-lite"/>
    </source>
</evidence>
<evidence type="ECO:0000313" key="4">
    <source>
        <dbReference type="Proteomes" id="UP000694864"/>
    </source>
</evidence>
<evidence type="ECO:0000259" key="3">
    <source>
        <dbReference type="Pfam" id="PF06746"/>
    </source>
</evidence>
<sequence>MARFHIAIRLMLILVASSTIYEAQGTFLLRHYMRKFPKMSQDFEPFAYKGMLSFVDNLESMCPLKGEYKDFFSKLKAFISFINTAKGSSSEFQSQMKSQSEGLFKAISALGVKGGSSADTSKLIESLMSMGKTFAEFKRSGATTMTSEQRRELVISMSKWAQVIGQFVKTVGEKSGDGGNIDLSSILGIGGSGGDNGSPSSDTSFPSTDAGTPTNSGSYPDSTGDSGTSAGGPSGSTTDSGDGSMGDTGSGSTAGGPSGSTTDSLMGAGGGAAADGENGRTAAGGENGGAAAGDESGGAAADGESREAAAGVESGGAAAGGENGGAAADGESGGAAADGESGEAAANGESGGAAADGESGEAAAGGSTQRTESGGANSMGGATQRTESGGSAAVGGESETESSMIGGGAYIDSTGGSPASSPSAGGPSGSTTKNSMEGVAGGSVTVTSYQAANYQKTHSKSSGKSSFSHSLEEKSSGGTNADS</sequence>
<feature type="compositionally biased region" description="Gly residues" evidence="1">
    <location>
        <begin position="243"/>
        <end position="258"/>
    </location>
</feature>
<dbReference type="PANTHER" id="PTHR31607">
    <property type="entry name" value="DUF1216 DOMAIN-CONTAINING PROTEIN-RELATED"/>
    <property type="match status" value="1"/>
</dbReference>
<feature type="compositionally biased region" description="Low complexity" evidence="1">
    <location>
        <begin position="292"/>
        <end position="312"/>
    </location>
</feature>
<name>A0ABM0ZEE5_CAMSA</name>
<feature type="region of interest" description="Disordered" evidence="1">
    <location>
        <begin position="190"/>
        <end position="439"/>
    </location>
</feature>
<dbReference type="RefSeq" id="XP_010514594.1">
    <property type="nucleotide sequence ID" value="XM_010516292.2"/>
</dbReference>
<dbReference type="PANTHER" id="PTHR31607:SF38">
    <property type="entry name" value="PROTEIN, PUTATIVE (DUF1216)-RELATED"/>
    <property type="match status" value="1"/>
</dbReference>
<dbReference type="GeneID" id="104790517"/>
<feature type="compositionally biased region" description="Low complexity" evidence="1">
    <location>
        <begin position="197"/>
        <end position="209"/>
    </location>
</feature>
<feature type="signal peptide" evidence="2">
    <location>
        <begin position="1"/>
        <end position="25"/>
    </location>
</feature>
<feature type="chain" id="PRO_5047119739" evidence="2">
    <location>
        <begin position="26"/>
        <end position="483"/>
    </location>
</feature>